<dbReference type="RefSeq" id="WP_041296494.1">
    <property type="nucleotide sequence ID" value="NZ_JADOEL010000027.1"/>
</dbReference>
<evidence type="ECO:0000256" key="3">
    <source>
        <dbReference type="ARBA" id="ARBA00022475"/>
    </source>
</evidence>
<name>A0ABS0EY14_9BURK</name>
<keyword evidence="6 7" id="KW-0472">Membrane</keyword>
<gene>
    <name evidence="9" type="ORF">IXC47_18745</name>
</gene>
<dbReference type="Proteomes" id="UP000657372">
    <property type="component" value="Unassembled WGS sequence"/>
</dbReference>
<comment type="similarity">
    <text evidence="2 7">Belongs to the MgtC/SapB family.</text>
</comment>
<evidence type="ECO:0000256" key="7">
    <source>
        <dbReference type="RuleBase" id="RU365041"/>
    </source>
</evidence>
<proteinExistence type="inferred from homology"/>
<dbReference type="PANTHER" id="PTHR33778:SF1">
    <property type="entry name" value="MAGNESIUM TRANSPORTER YHID-RELATED"/>
    <property type="match status" value="1"/>
</dbReference>
<reference evidence="9 10" key="1">
    <citation type="submission" date="2020-11" db="EMBL/GenBank/DDBJ databases">
        <title>WGS of Herminiimonas contaminans strain Marseille-Q4544 isolated from planarians Schmidtea mediterranea.</title>
        <authorList>
            <person name="Kangale L."/>
        </authorList>
    </citation>
    <scope>NUCLEOTIDE SEQUENCE [LARGE SCALE GENOMIC DNA]</scope>
    <source>
        <strain evidence="9 10">Marseille-Q4544</strain>
    </source>
</reference>
<dbReference type="EMBL" id="JADOEL010000027">
    <property type="protein sequence ID" value="MBF8179724.1"/>
    <property type="molecule type" value="Genomic_DNA"/>
</dbReference>
<comment type="caution">
    <text evidence="9">The sequence shown here is derived from an EMBL/GenBank/DDBJ whole genome shotgun (WGS) entry which is preliminary data.</text>
</comment>
<evidence type="ECO:0000313" key="10">
    <source>
        <dbReference type="Proteomes" id="UP000657372"/>
    </source>
</evidence>
<comment type="subcellular location">
    <subcellularLocation>
        <location evidence="7">Cell inner membrane</location>
        <topology evidence="7">Multi-pass membrane protein</topology>
    </subcellularLocation>
    <subcellularLocation>
        <location evidence="1">Cell membrane</location>
        <topology evidence="1">Multi-pass membrane protein</topology>
    </subcellularLocation>
</comment>
<evidence type="ECO:0000256" key="4">
    <source>
        <dbReference type="ARBA" id="ARBA00022692"/>
    </source>
</evidence>
<feature type="transmembrane region" description="Helical" evidence="7">
    <location>
        <begin position="30"/>
        <end position="53"/>
    </location>
</feature>
<dbReference type="PRINTS" id="PR01837">
    <property type="entry name" value="MGTCSAPBPROT"/>
</dbReference>
<keyword evidence="3" id="KW-1003">Cell membrane</keyword>
<sequence length="144" mass="15254">MELLFAARIVLSGLLGAIIGLDRERQGSDAGVRTCMAISIGSCAFSLISLHVVNGEPTRIAAQVVSGIGFLGAGVILQVRGRIEGLTTAATLWATASVGMASAFGMYVLAILTTALIYGMLVLHHFPGWKRFTRSKCRSKNETE</sequence>
<dbReference type="InterPro" id="IPR003416">
    <property type="entry name" value="MgtC/SapB/SrpB/YhiD_fam"/>
</dbReference>
<evidence type="ECO:0000256" key="2">
    <source>
        <dbReference type="ARBA" id="ARBA00009298"/>
    </source>
</evidence>
<dbReference type="PANTHER" id="PTHR33778">
    <property type="entry name" value="PROTEIN MGTC"/>
    <property type="match status" value="1"/>
</dbReference>
<keyword evidence="4 7" id="KW-0812">Transmembrane</keyword>
<feature type="transmembrane region" description="Helical" evidence="7">
    <location>
        <begin position="99"/>
        <end position="126"/>
    </location>
</feature>
<dbReference type="InterPro" id="IPR049177">
    <property type="entry name" value="MgtC_SapB_SrpB_YhiD_N"/>
</dbReference>
<accession>A0ABS0EY14</accession>
<keyword evidence="5 7" id="KW-1133">Transmembrane helix</keyword>
<keyword evidence="10" id="KW-1185">Reference proteome</keyword>
<evidence type="ECO:0000256" key="1">
    <source>
        <dbReference type="ARBA" id="ARBA00004651"/>
    </source>
</evidence>
<evidence type="ECO:0000313" key="9">
    <source>
        <dbReference type="EMBL" id="MBF8179724.1"/>
    </source>
</evidence>
<protein>
    <recommendedName>
        <fullName evidence="7">Protein MgtC</fullName>
    </recommendedName>
</protein>
<feature type="domain" description="MgtC/SapB/SrpB/YhiD N-terminal" evidence="8">
    <location>
        <begin position="10"/>
        <end position="124"/>
    </location>
</feature>
<evidence type="ECO:0000256" key="6">
    <source>
        <dbReference type="ARBA" id="ARBA00023136"/>
    </source>
</evidence>
<dbReference type="Pfam" id="PF02308">
    <property type="entry name" value="MgtC"/>
    <property type="match status" value="1"/>
</dbReference>
<organism evidence="9 10">
    <name type="scientific">Herminiimonas contaminans</name>
    <dbReference type="NCBI Taxonomy" id="1111140"/>
    <lineage>
        <taxon>Bacteria</taxon>
        <taxon>Pseudomonadati</taxon>
        <taxon>Pseudomonadota</taxon>
        <taxon>Betaproteobacteria</taxon>
        <taxon>Burkholderiales</taxon>
        <taxon>Oxalobacteraceae</taxon>
        <taxon>Herminiimonas</taxon>
    </lineage>
</organism>
<evidence type="ECO:0000259" key="8">
    <source>
        <dbReference type="Pfam" id="PF02308"/>
    </source>
</evidence>
<evidence type="ECO:0000256" key="5">
    <source>
        <dbReference type="ARBA" id="ARBA00022989"/>
    </source>
</evidence>
<keyword evidence="7" id="KW-0997">Cell inner membrane</keyword>
<feature type="transmembrane region" description="Helical" evidence="7">
    <location>
        <begin position="60"/>
        <end position="79"/>
    </location>
</feature>